<sequence length="566" mass="64409">MSVNTDSSKRSNIRALVVADEFTVNAFSKEWIQTLPTPSNYKSILDAQDFDLVFIESAWAGNNGEWKYQLVGKSAPRPEIKDLISIAKAKGIPVMLWNKEDPPHFEDFLPLAELVDYVFTTEGSLIPEYKQRLGHDNIFLLPFAAQSEIHNPANPRGCKRNRNIAFGGMYFRDKYPERREQMEYLLPAAAQFDLDIFSRQNSDPKYQFPQPLNSRVVGSLKYPAMVGAYHLYKSIINVNSVADSDTMCARRIFEATACGTAVVSPPSGAIDRYFPNGLITVASDMDEATTAFKLLTRSDEYRERLVHKAQRHLWENHLYSHRLNKISEVLDLDYRYVNHPYVSIFITTNRPSSIPIMVQNVVRQEYHKFELVLLTHGFEIQEDLLSPLRSAGIPYRVVSAPTSQTLGANLNQLVQLCEGEILVRMDDDDWYGPNYTRDQVNALKYSDAAIVGKAATYMYFEALNQTVLTMPNLEHRYTDLVRGATFCAYKDTFDAYPFPELGSGEDSSVLQRVREDGAKVYSSDRFNFIVNRWADKTGHTWRVSDSDLYATGALKYYGNGQDQVIV</sequence>
<keyword evidence="4" id="KW-1185">Reference proteome</keyword>
<dbReference type="Pfam" id="PF13524">
    <property type="entry name" value="Glyco_trans_1_2"/>
    <property type="match status" value="1"/>
</dbReference>
<evidence type="ECO:0000313" key="3">
    <source>
        <dbReference type="EMBL" id="AOZ73397.1"/>
    </source>
</evidence>
<evidence type="ECO:0000313" key="4">
    <source>
        <dbReference type="Proteomes" id="UP000176288"/>
    </source>
</evidence>
<dbReference type="Pfam" id="PF00535">
    <property type="entry name" value="Glycos_transf_2"/>
    <property type="match status" value="1"/>
</dbReference>
<dbReference type="STRING" id="1912795.BK816_00465"/>
<dbReference type="InterPro" id="IPR001173">
    <property type="entry name" value="Glyco_trans_2-like"/>
</dbReference>
<dbReference type="InterPro" id="IPR029044">
    <property type="entry name" value="Nucleotide-diphossugar_trans"/>
</dbReference>
<dbReference type="AlphaFoldDB" id="A0A1D9MM67"/>
<dbReference type="KEGG" id="avu:BK816_00465"/>
<name>A0A1D9MM67_9ACTO</name>
<evidence type="ECO:0000259" key="1">
    <source>
        <dbReference type="Pfam" id="PF00535"/>
    </source>
</evidence>
<evidence type="ECO:0008006" key="5">
    <source>
        <dbReference type="Google" id="ProtNLM"/>
    </source>
</evidence>
<feature type="domain" description="Glycosyltransferase 2-like" evidence="1">
    <location>
        <begin position="345"/>
        <end position="455"/>
    </location>
</feature>
<dbReference type="InterPro" id="IPR055259">
    <property type="entry name" value="YkvP/CgeB_Glyco_trans-like"/>
</dbReference>
<reference evidence="3 4" key="1">
    <citation type="submission" date="2016-10" db="EMBL/GenBank/DDBJ databases">
        <title>Actinomyces aegypiusis sp. nov., isolated from the Aegypius monachus in Qinghai Tibet Plateau China.</title>
        <authorList>
            <person name="Wang Y."/>
        </authorList>
    </citation>
    <scope>NUCLEOTIDE SEQUENCE [LARGE SCALE GENOMIC DNA]</scope>
    <source>
        <strain evidence="3 4">VUL4_3</strain>
    </source>
</reference>
<dbReference type="SUPFAM" id="SSF53448">
    <property type="entry name" value="Nucleotide-diphospho-sugar transferases"/>
    <property type="match status" value="1"/>
</dbReference>
<accession>A0A1D9MM67</accession>
<evidence type="ECO:0000259" key="2">
    <source>
        <dbReference type="Pfam" id="PF13524"/>
    </source>
</evidence>
<dbReference type="EMBL" id="CP017812">
    <property type="protein sequence ID" value="AOZ73397.1"/>
    <property type="molecule type" value="Genomic_DNA"/>
</dbReference>
<dbReference type="Proteomes" id="UP000176288">
    <property type="component" value="Chromosome"/>
</dbReference>
<gene>
    <name evidence="3" type="ORF">BK816_00465</name>
</gene>
<dbReference type="Gene3D" id="3.90.550.10">
    <property type="entry name" value="Spore Coat Polysaccharide Biosynthesis Protein SpsA, Chain A"/>
    <property type="match status" value="1"/>
</dbReference>
<organism evidence="3 4">
    <name type="scientific">Boudabousia tangfeifanii</name>
    <dbReference type="NCBI Taxonomy" id="1912795"/>
    <lineage>
        <taxon>Bacteria</taxon>
        <taxon>Bacillati</taxon>
        <taxon>Actinomycetota</taxon>
        <taxon>Actinomycetes</taxon>
        <taxon>Actinomycetales</taxon>
        <taxon>Actinomycetaceae</taxon>
        <taxon>Boudabousia</taxon>
    </lineage>
</organism>
<protein>
    <recommendedName>
        <fullName evidence="5">Glycosyltransferase</fullName>
    </recommendedName>
</protein>
<dbReference type="CDD" id="cd00761">
    <property type="entry name" value="Glyco_tranf_GTA_type"/>
    <property type="match status" value="1"/>
</dbReference>
<proteinExistence type="predicted"/>
<feature type="domain" description="Spore protein YkvP/CgeB glycosyl transferase-like" evidence="2">
    <location>
        <begin position="188"/>
        <end position="326"/>
    </location>
</feature>